<proteinExistence type="predicted"/>
<evidence type="ECO:0000313" key="2">
    <source>
        <dbReference type="Proteomes" id="UP001254165"/>
    </source>
</evidence>
<name>A0ABU3NPJ7_9CHLR</name>
<evidence type="ECO:0000313" key="1">
    <source>
        <dbReference type="EMBL" id="MDT8898762.1"/>
    </source>
</evidence>
<accession>A0ABU3NPJ7</accession>
<dbReference type="EMBL" id="JAUHMF010000002">
    <property type="protein sequence ID" value="MDT8898762.1"/>
    <property type="molecule type" value="Genomic_DNA"/>
</dbReference>
<dbReference type="Proteomes" id="UP001254165">
    <property type="component" value="Unassembled WGS sequence"/>
</dbReference>
<gene>
    <name evidence="1" type="ORF">QYE77_10835</name>
</gene>
<sequence length="62" mass="6520">MEQPTSGASYEWGIQRCLYGNAEGGLWQGETQALRAKSPAGVSGAPQRLRRLAGAAGLTSTR</sequence>
<comment type="caution">
    <text evidence="1">The sequence shown here is derived from an EMBL/GenBank/DDBJ whole genome shotgun (WGS) entry which is preliminary data.</text>
</comment>
<reference evidence="1 2" key="1">
    <citation type="submission" date="2023-07" db="EMBL/GenBank/DDBJ databases">
        <title>Novel species of Thermanaerothrix with wide hydrolytic capabilities.</title>
        <authorList>
            <person name="Zayulina K.S."/>
            <person name="Podosokorskaya O.A."/>
            <person name="Elcheninov A.G."/>
        </authorList>
    </citation>
    <scope>NUCLEOTIDE SEQUENCE [LARGE SCALE GENOMIC DNA]</scope>
    <source>
        <strain evidence="1 2">4228-RoL</strain>
    </source>
</reference>
<protein>
    <submittedName>
        <fullName evidence="1">Uncharacterized protein</fullName>
    </submittedName>
</protein>
<organism evidence="1 2">
    <name type="scientific">Thermanaerothrix solaris</name>
    <dbReference type="NCBI Taxonomy" id="3058434"/>
    <lineage>
        <taxon>Bacteria</taxon>
        <taxon>Bacillati</taxon>
        <taxon>Chloroflexota</taxon>
        <taxon>Anaerolineae</taxon>
        <taxon>Anaerolineales</taxon>
        <taxon>Anaerolineaceae</taxon>
        <taxon>Thermanaerothrix</taxon>
    </lineage>
</organism>
<keyword evidence="2" id="KW-1185">Reference proteome</keyword>
<dbReference type="RefSeq" id="WP_315625423.1">
    <property type="nucleotide sequence ID" value="NZ_JAUHMF010000002.1"/>
</dbReference>